<dbReference type="KEGG" id="dpm:FNV33_00810"/>
<dbReference type="EMBL" id="CP041626">
    <property type="protein sequence ID" value="QDO90667.1"/>
    <property type="molecule type" value="Genomic_DNA"/>
</dbReference>
<dbReference type="RefSeq" id="WP_040376793.1">
    <property type="nucleotide sequence ID" value="NZ_CAJHJL010000003.1"/>
</dbReference>
<organism evidence="1 2">
    <name type="scientific">Dolosigranulum pigrum</name>
    <dbReference type="NCBI Taxonomy" id="29394"/>
    <lineage>
        <taxon>Bacteria</taxon>
        <taxon>Bacillati</taxon>
        <taxon>Bacillota</taxon>
        <taxon>Bacilli</taxon>
        <taxon>Lactobacillales</taxon>
        <taxon>Carnobacteriaceae</taxon>
        <taxon>Dolosigranulum</taxon>
    </lineage>
</organism>
<evidence type="ECO:0000313" key="2">
    <source>
        <dbReference type="Proteomes" id="UP000315953"/>
    </source>
</evidence>
<dbReference type="AlphaFoldDB" id="A0A328KN01"/>
<protein>
    <submittedName>
        <fullName evidence="1">Uncharacterized protein</fullName>
    </submittedName>
</protein>
<sequence length="75" mass="8278">MTNIENEIREIKAKLEQRAVFTTSTLIAALKAIGSGVASAIAASIANYGLSKTCENDSWRDSIEMFDNYCESNDW</sequence>
<gene>
    <name evidence="1" type="ORF">FNV33_00810</name>
</gene>
<reference evidence="1 2" key="1">
    <citation type="submission" date="2019-07" db="EMBL/GenBank/DDBJ databases">
        <title>Genome assembly of a nasal isolate of Dolosigranulum pigrum from a chronic sinusitis patient.</title>
        <authorList>
            <person name="Baig S."/>
            <person name="Overballe-Petersen S."/>
            <person name="Kaspar U."/>
            <person name="Rendboe A."/>
            <person name="de Man T."/>
            <person name="Liu C."/>
            <person name="Price L.B."/>
            <person name="Stegger M."/>
            <person name="Becker K."/>
            <person name="Skytt Andersen P."/>
        </authorList>
    </citation>
    <scope>NUCLEOTIDE SEQUENCE [LARGE SCALE GENOMIC DNA]</scope>
    <source>
        <strain evidence="1 2">83VPs-KB5</strain>
    </source>
</reference>
<accession>A0A328KN01</accession>
<evidence type="ECO:0000313" key="1">
    <source>
        <dbReference type="EMBL" id="QDO90667.1"/>
    </source>
</evidence>
<dbReference type="GeneID" id="42693869"/>
<proteinExistence type="predicted"/>
<dbReference type="Proteomes" id="UP000315953">
    <property type="component" value="Chromosome"/>
</dbReference>
<name>A0A328KN01_9LACT</name>